<accession>A0A175REG2</accession>
<evidence type="ECO:0000313" key="5">
    <source>
        <dbReference type="Proteomes" id="UP000078529"/>
    </source>
</evidence>
<evidence type="ECO:0000256" key="2">
    <source>
        <dbReference type="SAM" id="SignalP"/>
    </source>
</evidence>
<proteinExistence type="predicted"/>
<keyword evidence="2" id="KW-0732">Signal</keyword>
<feature type="compositionally biased region" description="Gly residues" evidence="1">
    <location>
        <begin position="175"/>
        <end position="184"/>
    </location>
</feature>
<evidence type="ECO:0000313" key="4">
    <source>
        <dbReference type="EMBL" id="KTQ98833.1"/>
    </source>
</evidence>
<feature type="domain" description="PRC-barrel" evidence="3">
    <location>
        <begin position="74"/>
        <end position="138"/>
    </location>
</feature>
<dbReference type="RefSeq" id="WP_058602621.1">
    <property type="nucleotide sequence ID" value="NZ_LDQA01000143.1"/>
</dbReference>
<organism evidence="4 5">
    <name type="scientific">Aureimonas ureilytica</name>
    <dbReference type="NCBI Taxonomy" id="401562"/>
    <lineage>
        <taxon>Bacteria</taxon>
        <taxon>Pseudomonadati</taxon>
        <taxon>Pseudomonadota</taxon>
        <taxon>Alphaproteobacteria</taxon>
        <taxon>Hyphomicrobiales</taxon>
        <taxon>Aurantimonadaceae</taxon>
        <taxon>Aureimonas</taxon>
    </lineage>
</organism>
<dbReference type="InterPro" id="IPR011033">
    <property type="entry name" value="PRC_barrel-like_sf"/>
</dbReference>
<comment type="caution">
    <text evidence="4">The sequence shown here is derived from an EMBL/GenBank/DDBJ whole genome shotgun (WGS) entry which is preliminary data.</text>
</comment>
<name>A0A175REG2_9HYPH</name>
<evidence type="ECO:0000259" key="3">
    <source>
        <dbReference type="Pfam" id="PF05239"/>
    </source>
</evidence>
<dbReference type="Pfam" id="PF05239">
    <property type="entry name" value="PRC"/>
    <property type="match status" value="1"/>
</dbReference>
<sequence>MVRKLLATTAIASVLATGAFAQSAAPTTTTEPAMSNQGMTSGAMQGQNSTAAAPAAGETAAVADIAYIQSLGENQYLSDDLMDMDVYASADANAQEAGEIENLIVAADGTVKAVVIDTGSYLGDQSKTIAVPFNQINWTMGQNNEPRAVLTASRDQLMGAPTFTTPSETAAAMGTGTGTAGTTA</sequence>
<feature type="compositionally biased region" description="Polar residues" evidence="1">
    <location>
        <begin position="25"/>
        <end position="50"/>
    </location>
</feature>
<dbReference type="EMBL" id="LDQA01000143">
    <property type="protein sequence ID" value="KTQ98833.1"/>
    <property type="molecule type" value="Genomic_DNA"/>
</dbReference>
<gene>
    <name evidence="4" type="ORF">NS365_23175</name>
</gene>
<evidence type="ECO:0000256" key="1">
    <source>
        <dbReference type="SAM" id="MobiDB-lite"/>
    </source>
</evidence>
<dbReference type="SUPFAM" id="SSF50346">
    <property type="entry name" value="PRC-barrel domain"/>
    <property type="match status" value="1"/>
</dbReference>
<dbReference type="InterPro" id="IPR027275">
    <property type="entry name" value="PRC-brl_dom"/>
</dbReference>
<dbReference type="Gene3D" id="2.30.30.240">
    <property type="entry name" value="PRC-barrel domain"/>
    <property type="match status" value="1"/>
</dbReference>
<feature type="non-terminal residue" evidence="4">
    <location>
        <position position="184"/>
    </location>
</feature>
<feature type="signal peptide" evidence="2">
    <location>
        <begin position="1"/>
        <end position="21"/>
    </location>
</feature>
<protein>
    <recommendedName>
        <fullName evidence="3">PRC-barrel domain-containing protein</fullName>
    </recommendedName>
</protein>
<feature type="region of interest" description="Disordered" evidence="1">
    <location>
        <begin position="25"/>
        <end position="51"/>
    </location>
</feature>
<reference evidence="4 5" key="1">
    <citation type="journal article" date="2016" name="Front. Microbiol.">
        <title>Genomic Resource of Rice Seed Associated Bacteria.</title>
        <authorList>
            <person name="Midha S."/>
            <person name="Bansal K."/>
            <person name="Sharma S."/>
            <person name="Kumar N."/>
            <person name="Patil P.P."/>
            <person name="Chaudhry V."/>
            <person name="Patil P.B."/>
        </authorList>
    </citation>
    <scope>NUCLEOTIDE SEQUENCE [LARGE SCALE GENOMIC DNA]</scope>
    <source>
        <strain evidence="4 5">NS365</strain>
    </source>
</reference>
<keyword evidence="5" id="KW-1185">Reference proteome</keyword>
<feature type="region of interest" description="Disordered" evidence="1">
    <location>
        <begin position="162"/>
        <end position="184"/>
    </location>
</feature>
<dbReference type="Proteomes" id="UP000078529">
    <property type="component" value="Unassembled WGS sequence"/>
</dbReference>
<feature type="chain" id="PRO_5008041904" description="PRC-barrel domain-containing protein" evidence="2">
    <location>
        <begin position="22"/>
        <end position="184"/>
    </location>
</feature>
<dbReference type="AlphaFoldDB" id="A0A175REG2"/>